<dbReference type="STRING" id="50429.A0A2B4SCX8"/>
<dbReference type="InterPro" id="IPR000719">
    <property type="entry name" value="Prot_kinase_dom"/>
</dbReference>
<dbReference type="PANTHER" id="PTHR24342:SF12">
    <property type="entry name" value="DEATH-ASSOCIATED PROTEIN KINASE RELATED"/>
    <property type="match status" value="1"/>
</dbReference>
<dbReference type="Gene3D" id="1.10.510.10">
    <property type="entry name" value="Transferase(Phosphotransferase) domain 1"/>
    <property type="match status" value="1"/>
</dbReference>
<dbReference type="Gene3D" id="3.30.200.20">
    <property type="entry name" value="Phosphorylase Kinase, domain 1"/>
    <property type="match status" value="1"/>
</dbReference>
<comment type="catalytic activity">
    <reaction evidence="8">
        <text>L-threonyl-[protein] + ATP = O-phospho-L-threonyl-[protein] + ADP + H(+)</text>
        <dbReference type="Rhea" id="RHEA:46608"/>
        <dbReference type="Rhea" id="RHEA-COMP:11060"/>
        <dbReference type="Rhea" id="RHEA-COMP:11605"/>
        <dbReference type="ChEBI" id="CHEBI:15378"/>
        <dbReference type="ChEBI" id="CHEBI:30013"/>
        <dbReference type="ChEBI" id="CHEBI:30616"/>
        <dbReference type="ChEBI" id="CHEBI:61977"/>
        <dbReference type="ChEBI" id="CHEBI:456216"/>
        <dbReference type="EC" id="2.7.11.1"/>
    </reaction>
</comment>
<sequence>MAFTPRTEPIENYFDIFDEIGRGQYAVVKRCREKTTQKEYAAKFVRKRRKGKDCRAEVWHEVEILSATNYPNQHPQIITLYDVFETRSEIILILELALGGDLHRHCIAYDSDEPASSRSEREVVFLLRQILEGVRHMHEQDYVHLDIKPNNILLMTEHAYPEIKIIDFGLARQIKDGEQICLIVGTPEYVAPEILEFEPVGKPSDIWSIGVVAYVMLTGLSPFAGDDKQETCYNVSLAAVEFPEEYFKNISHTAQDFIKRLLQRDADERLSVQECLNHPWLNTEELFQRSPIRKSRRSYGSDQNKKRKKLKKMQQQNGVTDGKSSAVVNGNDSR</sequence>
<dbReference type="Pfam" id="PF00069">
    <property type="entry name" value="Pkinase"/>
    <property type="match status" value="1"/>
</dbReference>
<evidence type="ECO:0000256" key="2">
    <source>
        <dbReference type="ARBA" id="ARBA00022527"/>
    </source>
</evidence>
<comment type="catalytic activity">
    <reaction evidence="9">
        <text>L-seryl-[protein] + ATP = O-phospho-L-seryl-[protein] + ADP + H(+)</text>
        <dbReference type="Rhea" id="RHEA:17989"/>
        <dbReference type="Rhea" id="RHEA-COMP:9863"/>
        <dbReference type="Rhea" id="RHEA-COMP:11604"/>
        <dbReference type="ChEBI" id="CHEBI:15378"/>
        <dbReference type="ChEBI" id="CHEBI:29999"/>
        <dbReference type="ChEBI" id="CHEBI:30616"/>
        <dbReference type="ChEBI" id="CHEBI:83421"/>
        <dbReference type="ChEBI" id="CHEBI:456216"/>
        <dbReference type="EC" id="2.7.11.1"/>
    </reaction>
</comment>
<keyword evidence="2 12" id="KW-0723">Serine/threonine-protein kinase</keyword>
<comment type="caution">
    <text evidence="15">The sequence shown here is derived from an EMBL/GenBank/DDBJ whole genome shotgun (WGS) entry which is preliminary data.</text>
</comment>
<evidence type="ECO:0000256" key="12">
    <source>
        <dbReference type="RuleBase" id="RU000304"/>
    </source>
</evidence>
<feature type="binding site" evidence="11">
    <location>
        <position position="47"/>
    </location>
    <ligand>
        <name>ATP</name>
        <dbReference type="ChEBI" id="CHEBI:30616"/>
    </ligand>
</feature>
<dbReference type="OrthoDB" id="504170at2759"/>
<keyword evidence="6 15" id="KW-0418">Kinase</keyword>
<dbReference type="PROSITE" id="PS00107">
    <property type="entry name" value="PROTEIN_KINASE_ATP"/>
    <property type="match status" value="1"/>
</dbReference>
<dbReference type="GO" id="GO:0005524">
    <property type="term" value="F:ATP binding"/>
    <property type="evidence" value="ECO:0007669"/>
    <property type="project" value="UniProtKB-UniRule"/>
</dbReference>
<keyword evidence="7 11" id="KW-0067">ATP-binding</keyword>
<dbReference type="GO" id="GO:0004674">
    <property type="term" value="F:protein serine/threonine kinase activity"/>
    <property type="evidence" value="ECO:0007669"/>
    <property type="project" value="UniProtKB-KW"/>
</dbReference>
<keyword evidence="16" id="KW-1185">Reference proteome</keyword>
<feature type="region of interest" description="Disordered" evidence="13">
    <location>
        <begin position="292"/>
        <end position="334"/>
    </location>
</feature>
<dbReference type="GO" id="GO:0005634">
    <property type="term" value="C:nucleus"/>
    <property type="evidence" value="ECO:0007669"/>
    <property type="project" value="TreeGrafter"/>
</dbReference>
<organism evidence="15 16">
    <name type="scientific">Stylophora pistillata</name>
    <name type="common">Smooth cauliflower coral</name>
    <dbReference type="NCBI Taxonomy" id="50429"/>
    <lineage>
        <taxon>Eukaryota</taxon>
        <taxon>Metazoa</taxon>
        <taxon>Cnidaria</taxon>
        <taxon>Anthozoa</taxon>
        <taxon>Hexacorallia</taxon>
        <taxon>Scleractinia</taxon>
        <taxon>Astrocoeniina</taxon>
        <taxon>Pocilloporidae</taxon>
        <taxon>Stylophora</taxon>
    </lineage>
</organism>
<dbReference type="FunFam" id="3.30.200.20:FF:000175">
    <property type="entry name" value="Serine/threonine-protein kinase 17B"/>
    <property type="match status" value="1"/>
</dbReference>
<dbReference type="SMART" id="SM00220">
    <property type="entry name" value="S_TKc"/>
    <property type="match status" value="1"/>
</dbReference>
<dbReference type="PANTHER" id="PTHR24342">
    <property type="entry name" value="SERINE/THREONINE-PROTEIN KINASE 17"/>
    <property type="match status" value="1"/>
</dbReference>
<dbReference type="InterPro" id="IPR017441">
    <property type="entry name" value="Protein_kinase_ATP_BS"/>
</dbReference>
<comment type="similarity">
    <text evidence="10">Belongs to the protein kinase superfamily. CAMK Ser/Thr protein kinase family. DAP kinase subfamily.</text>
</comment>
<evidence type="ECO:0000256" key="1">
    <source>
        <dbReference type="ARBA" id="ARBA00012513"/>
    </source>
</evidence>
<dbReference type="AlphaFoldDB" id="A0A2B4SCX8"/>
<dbReference type="Proteomes" id="UP000225706">
    <property type="component" value="Unassembled WGS sequence"/>
</dbReference>
<dbReference type="EMBL" id="LSMT01000126">
    <property type="protein sequence ID" value="PFX26417.1"/>
    <property type="molecule type" value="Genomic_DNA"/>
</dbReference>
<dbReference type="PROSITE" id="PS50011">
    <property type="entry name" value="PROTEIN_KINASE_DOM"/>
    <property type="match status" value="1"/>
</dbReference>
<proteinExistence type="inferred from homology"/>
<evidence type="ECO:0000256" key="8">
    <source>
        <dbReference type="ARBA" id="ARBA00047899"/>
    </source>
</evidence>
<evidence type="ECO:0000259" key="14">
    <source>
        <dbReference type="PROSITE" id="PS50011"/>
    </source>
</evidence>
<evidence type="ECO:0000256" key="13">
    <source>
        <dbReference type="SAM" id="MobiDB-lite"/>
    </source>
</evidence>
<dbReference type="GO" id="GO:0035556">
    <property type="term" value="P:intracellular signal transduction"/>
    <property type="evidence" value="ECO:0007669"/>
    <property type="project" value="TreeGrafter"/>
</dbReference>
<dbReference type="GO" id="GO:0043065">
    <property type="term" value="P:positive regulation of apoptotic process"/>
    <property type="evidence" value="ECO:0007669"/>
    <property type="project" value="TreeGrafter"/>
</dbReference>
<dbReference type="PROSITE" id="PS00108">
    <property type="entry name" value="PROTEIN_KINASE_ST"/>
    <property type="match status" value="1"/>
</dbReference>
<evidence type="ECO:0000256" key="3">
    <source>
        <dbReference type="ARBA" id="ARBA00022553"/>
    </source>
</evidence>
<evidence type="ECO:0000313" key="16">
    <source>
        <dbReference type="Proteomes" id="UP000225706"/>
    </source>
</evidence>
<name>A0A2B4SCX8_STYPI</name>
<keyword evidence="4" id="KW-0808">Transferase</keyword>
<dbReference type="EC" id="2.7.11.1" evidence="1"/>
<gene>
    <name evidence="15" type="primary">STK17A</name>
    <name evidence="15" type="ORF">AWC38_SpisGene8901</name>
</gene>
<evidence type="ECO:0000256" key="4">
    <source>
        <dbReference type="ARBA" id="ARBA00022679"/>
    </source>
</evidence>
<feature type="compositionally biased region" description="Polar residues" evidence="13">
    <location>
        <begin position="317"/>
        <end position="334"/>
    </location>
</feature>
<keyword evidence="5 11" id="KW-0547">Nucleotide-binding</keyword>
<dbReference type="SUPFAM" id="SSF56112">
    <property type="entry name" value="Protein kinase-like (PK-like)"/>
    <property type="match status" value="1"/>
</dbReference>
<keyword evidence="3" id="KW-0597">Phosphoprotein</keyword>
<protein>
    <recommendedName>
        <fullName evidence="1">non-specific serine/threonine protein kinase</fullName>
        <ecNumber evidence="1">2.7.11.1</ecNumber>
    </recommendedName>
</protein>
<evidence type="ECO:0000256" key="7">
    <source>
        <dbReference type="ARBA" id="ARBA00022840"/>
    </source>
</evidence>
<evidence type="ECO:0000313" key="15">
    <source>
        <dbReference type="EMBL" id="PFX26417.1"/>
    </source>
</evidence>
<evidence type="ECO:0000256" key="6">
    <source>
        <dbReference type="ARBA" id="ARBA00022777"/>
    </source>
</evidence>
<evidence type="ECO:0000256" key="10">
    <source>
        <dbReference type="ARBA" id="ARBA00060827"/>
    </source>
</evidence>
<dbReference type="InterPro" id="IPR008271">
    <property type="entry name" value="Ser/Thr_kinase_AS"/>
</dbReference>
<accession>A0A2B4SCX8</accession>
<evidence type="ECO:0000256" key="11">
    <source>
        <dbReference type="PROSITE-ProRule" id="PRU10141"/>
    </source>
</evidence>
<evidence type="ECO:0000256" key="5">
    <source>
        <dbReference type="ARBA" id="ARBA00022741"/>
    </source>
</evidence>
<reference evidence="16" key="1">
    <citation type="journal article" date="2017" name="bioRxiv">
        <title>Comparative analysis of the genomes of Stylophora pistillata and Acropora digitifera provides evidence for extensive differences between species of corals.</title>
        <authorList>
            <person name="Voolstra C.R."/>
            <person name="Li Y."/>
            <person name="Liew Y.J."/>
            <person name="Baumgarten S."/>
            <person name="Zoccola D."/>
            <person name="Flot J.-F."/>
            <person name="Tambutte S."/>
            <person name="Allemand D."/>
            <person name="Aranda M."/>
        </authorList>
    </citation>
    <scope>NUCLEOTIDE SEQUENCE [LARGE SCALE GENOMIC DNA]</scope>
</reference>
<dbReference type="InterPro" id="IPR011009">
    <property type="entry name" value="Kinase-like_dom_sf"/>
</dbReference>
<evidence type="ECO:0000256" key="9">
    <source>
        <dbReference type="ARBA" id="ARBA00048679"/>
    </source>
</evidence>
<feature type="domain" description="Protein kinase" evidence="14">
    <location>
        <begin position="14"/>
        <end position="281"/>
    </location>
</feature>
<dbReference type="FunFam" id="1.10.510.10:FF:002899">
    <property type="match status" value="1"/>
</dbReference>